<keyword evidence="3" id="KW-1185">Reference proteome</keyword>
<dbReference type="EMBL" id="MTHD01000005">
    <property type="protein sequence ID" value="OMG52551.1"/>
    <property type="molecule type" value="Genomic_DNA"/>
</dbReference>
<dbReference type="AlphaFoldDB" id="A0A1R1I1C9"/>
<gene>
    <name evidence="2" type="ORF">BJN45_14795</name>
</gene>
<dbReference type="SUPFAM" id="SSF160387">
    <property type="entry name" value="NosL/MerB-like"/>
    <property type="match status" value="1"/>
</dbReference>
<keyword evidence="1" id="KW-0812">Transmembrane</keyword>
<evidence type="ECO:0000313" key="2">
    <source>
        <dbReference type="EMBL" id="OMG52551.1"/>
    </source>
</evidence>
<dbReference type="RefSeq" id="WP_076096574.1">
    <property type="nucleotide sequence ID" value="NZ_MTHD01000005.1"/>
</dbReference>
<reference evidence="2 3" key="1">
    <citation type="submission" date="2016-10" db="EMBL/GenBank/DDBJ databases">
        <title>Alkaliphiles isolated from bioreactors.</title>
        <authorList>
            <person name="Salah Z."/>
            <person name="Rout S.P."/>
            <person name="Humphreys P.N."/>
        </authorList>
    </citation>
    <scope>NUCLEOTIDE SEQUENCE [LARGE SCALE GENOMIC DNA]</scope>
    <source>
        <strain evidence="2 3">ZS02</strain>
    </source>
</reference>
<dbReference type="STRING" id="418702.BJN45_14795"/>
<dbReference type="InterPro" id="IPR008719">
    <property type="entry name" value="N2O_reductase_NosL"/>
</dbReference>
<keyword evidence="1" id="KW-0472">Membrane</keyword>
<protein>
    <recommendedName>
        <fullName evidence="4">Protein NosL</fullName>
    </recommendedName>
</protein>
<dbReference type="OrthoDB" id="8560674at2"/>
<evidence type="ECO:0000313" key="3">
    <source>
        <dbReference type="Proteomes" id="UP000187526"/>
    </source>
</evidence>
<evidence type="ECO:0008006" key="4">
    <source>
        <dbReference type="Google" id="ProtNLM"/>
    </source>
</evidence>
<dbReference type="Pfam" id="PF05573">
    <property type="entry name" value="NosL"/>
    <property type="match status" value="1"/>
</dbReference>
<organism evidence="2 3">
    <name type="scientific">Azonexus hydrophilus</name>
    <dbReference type="NCBI Taxonomy" id="418702"/>
    <lineage>
        <taxon>Bacteria</taxon>
        <taxon>Pseudomonadati</taxon>
        <taxon>Pseudomonadota</taxon>
        <taxon>Betaproteobacteria</taxon>
        <taxon>Rhodocyclales</taxon>
        <taxon>Azonexaceae</taxon>
        <taxon>Azonexus</taxon>
    </lineage>
</organism>
<accession>A0A1R1I1C9</accession>
<comment type="caution">
    <text evidence="2">The sequence shown here is derived from an EMBL/GenBank/DDBJ whole genome shotgun (WGS) entry which is preliminary data.</text>
</comment>
<feature type="transmembrane region" description="Helical" evidence="1">
    <location>
        <begin position="15"/>
        <end position="36"/>
    </location>
</feature>
<evidence type="ECO:0000256" key="1">
    <source>
        <dbReference type="SAM" id="Phobius"/>
    </source>
</evidence>
<proteinExistence type="predicted"/>
<keyword evidence="1" id="KW-1133">Transmembrane helix</keyword>
<dbReference type="Proteomes" id="UP000187526">
    <property type="component" value="Unassembled WGS sequence"/>
</dbReference>
<name>A0A1R1I1C9_9RHOO</name>
<sequence>MCGNPAVDRNNRRNFISRLGAGGLLLTPLAALIAGCGKKGNWPEGMAEIKWDRDTCVRCNMVISDRRFAAQMRGGPNDTVFKFDDVGCLIFWQKEKANKYPWLADAATRIWLADYDSKSREEMRWLDPKRAYFVTRSSPMGYNFAAVSAPLAGALDFTDTRQHVLAKGK</sequence>